<dbReference type="KEGG" id="pcw:110200077"/>
<feature type="compositionally biased region" description="Gly residues" evidence="1">
    <location>
        <begin position="75"/>
        <end position="85"/>
    </location>
</feature>
<evidence type="ECO:0000313" key="2">
    <source>
        <dbReference type="Proteomes" id="UP000515140"/>
    </source>
</evidence>
<dbReference type="RefSeq" id="XP_020830848.1">
    <property type="nucleotide sequence ID" value="XM_020975189.1"/>
</dbReference>
<reference evidence="3" key="1">
    <citation type="submission" date="2025-08" db="UniProtKB">
        <authorList>
            <consortium name="RefSeq"/>
        </authorList>
    </citation>
    <scope>IDENTIFICATION</scope>
    <source>
        <tissue evidence="3">Spleen</tissue>
    </source>
</reference>
<dbReference type="InParanoid" id="A0A6P5JBV6"/>
<dbReference type="Proteomes" id="UP000515140">
    <property type="component" value="Unplaced"/>
</dbReference>
<evidence type="ECO:0000256" key="1">
    <source>
        <dbReference type="SAM" id="MobiDB-lite"/>
    </source>
</evidence>
<sequence>MRLLTPTPGVAPPPWRLAPPPALSLLSPPVSAGRRLALPPRRVCLLAPWPGPGSLRSSGRTGALWPARVTPARGRCGGGGRGCGPGSETSGSQSPKQSCRRRRRRCRHGCKGPHSCGESQLAEHG</sequence>
<dbReference type="AlphaFoldDB" id="A0A6P5JBV6"/>
<organism evidence="2 3">
    <name type="scientific">Phascolarctos cinereus</name>
    <name type="common">Koala</name>
    <dbReference type="NCBI Taxonomy" id="38626"/>
    <lineage>
        <taxon>Eukaryota</taxon>
        <taxon>Metazoa</taxon>
        <taxon>Chordata</taxon>
        <taxon>Craniata</taxon>
        <taxon>Vertebrata</taxon>
        <taxon>Euteleostomi</taxon>
        <taxon>Mammalia</taxon>
        <taxon>Metatheria</taxon>
        <taxon>Diprotodontia</taxon>
        <taxon>Phascolarctidae</taxon>
        <taxon>Phascolarctos</taxon>
    </lineage>
</organism>
<evidence type="ECO:0000313" key="3">
    <source>
        <dbReference type="RefSeq" id="XP_020830848.1"/>
    </source>
</evidence>
<accession>A0A6P5JBV6</accession>
<protein>
    <submittedName>
        <fullName evidence="3">Potassium/sodium hyperpolarization-activated cyclic nucleotide-gated channel 2-like</fullName>
    </submittedName>
</protein>
<feature type="compositionally biased region" description="Polar residues" evidence="1">
    <location>
        <begin position="87"/>
        <end position="97"/>
    </location>
</feature>
<gene>
    <name evidence="3" type="primary">LOC110200077</name>
</gene>
<feature type="compositionally biased region" description="Basic residues" evidence="1">
    <location>
        <begin position="98"/>
        <end position="111"/>
    </location>
</feature>
<name>A0A6P5JBV6_PHACI</name>
<feature type="region of interest" description="Disordered" evidence="1">
    <location>
        <begin position="72"/>
        <end position="125"/>
    </location>
</feature>
<proteinExistence type="predicted"/>
<keyword evidence="2" id="KW-1185">Reference proteome</keyword>
<dbReference type="GeneID" id="110200077"/>